<dbReference type="AlphaFoldDB" id="F2G9T9"/>
<keyword evidence="4" id="KW-0238">DNA-binding</keyword>
<dbReference type="Pfam" id="PF25601">
    <property type="entry name" value="AAA_lid_14"/>
    <property type="match status" value="1"/>
</dbReference>
<keyword evidence="5" id="KW-0804">Transcription</keyword>
<dbReference type="PANTHER" id="PTHR32071:SF117">
    <property type="entry name" value="PTS-DEPENDENT DIHYDROXYACETONE KINASE OPERON REGULATORY PROTEIN-RELATED"/>
    <property type="match status" value="1"/>
</dbReference>
<dbReference type="SMART" id="SM00382">
    <property type="entry name" value="AAA"/>
    <property type="match status" value="1"/>
</dbReference>
<name>F2G9T9_ALTMD</name>
<dbReference type="InterPro" id="IPR009057">
    <property type="entry name" value="Homeodomain-like_sf"/>
</dbReference>
<keyword evidence="8" id="KW-1185">Reference proteome</keyword>
<dbReference type="InterPro" id="IPR002078">
    <property type="entry name" value="Sigma_54_int"/>
</dbReference>
<dbReference type="KEGG" id="amc:MADE_1019085"/>
<dbReference type="InterPro" id="IPR025662">
    <property type="entry name" value="Sigma_54_int_dom_ATP-bd_1"/>
</dbReference>
<dbReference type="PANTHER" id="PTHR32071">
    <property type="entry name" value="TRANSCRIPTIONAL REGULATORY PROTEIN"/>
    <property type="match status" value="1"/>
</dbReference>
<reference evidence="7 8" key="1">
    <citation type="journal article" date="2008" name="ISME J.">
        <title>Comparative genomics of two ecotypes of the marine planktonic copiotroph Alteromonas macleodii suggests alternative lifestyles associated with different kinds of particulate organic matter.</title>
        <authorList>
            <person name="Ivars-Martinez E."/>
            <person name="Martin-Cuadrado A.B."/>
            <person name="D'Auria G."/>
            <person name="Mira A."/>
            <person name="Ferriera S."/>
            <person name="Johnson J."/>
            <person name="Friedman R."/>
            <person name="Rodriguez-Valera F."/>
        </authorList>
    </citation>
    <scope>NUCLEOTIDE SEQUENCE [LARGE SCALE GENOMIC DNA]</scope>
    <source>
        <strain evidence="8">DSM 17117 / CIP 110805 / LMG 28347 / Deep ecotype</strain>
    </source>
</reference>
<dbReference type="EMBL" id="CP001103">
    <property type="protein sequence ID" value="AEA99939.1"/>
    <property type="molecule type" value="Genomic_DNA"/>
</dbReference>
<dbReference type="InterPro" id="IPR002197">
    <property type="entry name" value="HTH_Fis"/>
</dbReference>
<dbReference type="FunFam" id="3.40.50.300:FF:000006">
    <property type="entry name" value="DNA-binding transcriptional regulator NtrC"/>
    <property type="match status" value="1"/>
</dbReference>
<dbReference type="PROSITE" id="PS00688">
    <property type="entry name" value="SIGMA54_INTERACT_3"/>
    <property type="match status" value="1"/>
</dbReference>
<organism evidence="7 8">
    <name type="scientific">Alteromonas mediterranea (strain DSM 17117 / CIP 110805 / LMG 28347 / Deep ecotype)</name>
    <dbReference type="NCBI Taxonomy" id="1774373"/>
    <lineage>
        <taxon>Bacteria</taxon>
        <taxon>Pseudomonadati</taxon>
        <taxon>Pseudomonadota</taxon>
        <taxon>Gammaproteobacteria</taxon>
        <taxon>Alteromonadales</taxon>
        <taxon>Alteromonadaceae</taxon>
        <taxon>Alteromonas/Salinimonas group</taxon>
        <taxon>Alteromonas</taxon>
    </lineage>
</organism>
<dbReference type="PROSITE" id="PS00676">
    <property type="entry name" value="SIGMA54_INTERACT_2"/>
    <property type="match status" value="1"/>
</dbReference>
<dbReference type="InterPro" id="IPR058031">
    <property type="entry name" value="AAA_lid_NorR"/>
</dbReference>
<evidence type="ECO:0000256" key="3">
    <source>
        <dbReference type="ARBA" id="ARBA00023015"/>
    </source>
</evidence>
<evidence type="ECO:0000256" key="4">
    <source>
        <dbReference type="ARBA" id="ARBA00023125"/>
    </source>
</evidence>
<evidence type="ECO:0000313" key="8">
    <source>
        <dbReference type="Proteomes" id="UP000001870"/>
    </source>
</evidence>
<dbReference type="Gene3D" id="1.10.8.60">
    <property type="match status" value="1"/>
</dbReference>
<evidence type="ECO:0000256" key="1">
    <source>
        <dbReference type="ARBA" id="ARBA00022741"/>
    </source>
</evidence>
<evidence type="ECO:0000256" key="2">
    <source>
        <dbReference type="ARBA" id="ARBA00022840"/>
    </source>
</evidence>
<dbReference type="GO" id="GO:0043565">
    <property type="term" value="F:sequence-specific DNA binding"/>
    <property type="evidence" value="ECO:0007669"/>
    <property type="project" value="InterPro"/>
</dbReference>
<accession>F2G9T9</accession>
<keyword evidence="1" id="KW-0547">Nucleotide-binding</keyword>
<dbReference type="Pfam" id="PF00158">
    <property type="entry name" value="Sigma54_activat"/>
    <property type="match status" value="1"/>
</dbReference>
<dbReference type="Gene3D" id="3.40.50.300">
    <property type="entry name" value="P-loop containing nucleotide triphosphate hydrolases"/>
    <property type="match status" value="1"/>
</dbReference>
<dbReference type="SUPFAM" id="SSF52540">
    <property type="entry name" value="P-loop containing nucleoside triphosphate hydrolases"/>
    <property type="match status" value="1"/>
</dbReference>
<evidence type="ECO:0000259" key="6">
    <source>
        <dbReference type="PROSITE" id="PS50045"/>
    </source>
</evidence>
<dbReference type="InterPro" id="IPR025944">
    <property type="entry name" value="Sigma_54_int_dom_CS"/>
</dbReference>
<dbReference type="GO" id="GO:0006355">
    <property type="term" value="P:regulation of DNA-templated transcription"/>
    <property type="evidence" value="ECO:0007669"/>
    <property type="project" value="InterPro"/>
</dbReference>
<dbReference type="GO" id="GO:0005524">
    <property type="term" value="F:ATP binding"/>
    <property type="evidence" value="ECO:0007669"/>
    <property type="project" value="UniProtKB-KW"/>
</dbReference>
<dbReference type="SUPFAM" id="SSF46689">
    <property type="entry name" value="Homeodomain-like"/>
    <property type="match status" value="1"/>
</dbReference>
<dbReference type="PROSITE" id="PS00675">
    <property type="entry name" value="SIGMA54_INTERACT_1"/>
    <property type="match status" value="1"/>
</dbReference>
<reference evidence="7 8" key="2">
    <citation type="journal article" date="2015" name="Antonie Van Leeuwenhoek">
        <title>Ecophysiological diversity of a novel member of the genus Alteromonas, and description of Alteromonas mediterranea sp. nov.</title>
        <authorList>
            <person name="Ivanova E.P."/>
            <person name="Lopez-Perez M."/>
            <person name="Zabalos M."/>
            <person name="Nguyen S.H."/>
            <person name="Webb H.K."/>
            <person name="Ryan J."/>
            <person name="Lagutin K."/>
            <person name="Vyssotski M."/>
            <person name="Crawford R.J."/>
            <person name="Rodriguez-Valera F."/>
        </authorList>
    </citation>
    <scope>NUCLEOTIDE SEQUENCE [LARGE SCALE GENOMIC DNA]</scope>
    <source>
        <strain evidence="8">DSM 17117 / CIP 110805 / LMG 28347 / Deep ecotype</strain>
    </source>
</reference>
<feature type="domain" description="Sigma-54 factor interaction" evidence="6">
    <location>
        <begin position="129"/>
        <end position="353"/>
    </location>
</feature>
<evidence type="ECO:0000256" key="5">
    <source>
        <dbReference type="ARBA" id="ARBA00023163"/>
    </source>
</evidence>
<dbReference type="HOGENOM" id="CLU_000445_8_10_6"/>
<dbReference type="CDD" id="cd00009">
    <property type="entry name" value="AAA"/>
    <property type="match status" value="1"/>
</dbReference>
<dbReference type="InterPro" id="IPR027417">
    <property type="entry name" value="P-loop_NTPase"/>
</dbReference>
<dbReference type="Gene3D" id="1.10.10.60">
    <property type="entry name" value="Homeodomain-like"/>
    <property type="match status" value="1"/>
</dbReference>
<dbReference type="Proteomes" id="UP000001870">
    <property type="component" value="Chromosome"/>
</dbReference>
<gene>
    <name evidence="7" type="ordered locus">MADE_1019085</name>
</gene>
<sequence length="448" mass="49682">MNISIVQAMIDAIDKPAIFINQNYIIEAVNTPYRDTYPVDIKLGYSTCYQVSHRNNKPCDQCGEQCPMQESKKSGRAASVVHIHTTSEGQSYCDILMRPIFDGHGDLIGYLEILDKLAFASNRPSAGKMIGESEAFKTMLNKINRAANSDISVLLFGETGTGKELVSQALHSSSHRAEKPFVVIECTGLSDALLESELFGYEKGAFTGATTNKKGLVEAAEGGTLFFDEVGDIPLAMQVKLLRLFETQTYRPVGSVISKKANFRLVCASHKNLKQMVEKGEFRRDLYYRIAGFPINLPSLRERKSDIALIAAHFLAQSHEKKRFHKKALEKLSSYAFPGNIRELRNIVDQAVLLADEPVIYESDLPVLDEFIGEDNASMEGRNDQYPLTTNGVNLGKDIMTLNEVEDTYLAQVASTFKGDINSLADALGVSTRTLYRKLKKAGVKELN</sequence>
<dbReference type="InterPro" id="IPR003593">
    <property type="entry name" value="AAA+_ATPase"/>
</dbReference>
<keyword evidence="2" id="KW-0067">ATP-binding</keyword>
<dbReference type="PROSITE" id="PS50045">
    <property type="entry name" value="SIGMA54_INTERACT_4"/>
    <property type="match status" value="1"/>
</dbReference>
<evidence type="ECO:0000313" key="7">
    <source>
        <dbReference type="EMBL" id="AEA99939.1"/>
    </source>
</evidence>
<keyword evidence="3" id="KW-0805">Transcription regulation</keyword>
<proteinExistence type="predicted"/>
<dbReference type="Pfam" id="PF02954">
    <property type="entry name" value="HTH_8"/>
    <property type="match status" value="1"/>
</dbReference>
<protein>
    <submittedName>
        <fullName evidence="7">Fis family transcriptional regulator</fullName>
    </submittedName>
</protein>
<dbReference type="InterPro" id="IPR025943">
    <property type="entry name" value="Sigma_54_int_dom_ATP-bd_2"/>
</dbReference>